<reference evidence="1" key="1">
    <citation type="submission" date="2014-02" db="EMBL/GenBank/DDBJ databases">
        <title>The Genome Sequence of Trichophyton rubrum (morphotype fischeri) CBS 288.86.</title>
        <authorList>
            <consortium name="The Broad Institute Genomics Platform"/>
            <person name="Cuomo C.A."/>
            <person name="White T.C."/>
            <person name="Graser Y."/>
            <person name="Martinez-Rossi N."/>
            <person name="Heitman J."/>
            <person name="Young S.K."/>
            <person name="Zeng Q."/>
            <person name="Gargeya S."/>
            <person name="Abouelleil A."/>
            <person name="Alvarado L."/>
            <person name="Chapman S.B."/>
            <person name="Gainer-Dewar J."/>
            <person name="Goldberg J."/>
            <person name="Griggs A."/>
            <person name="Gujja S."/>
            <person name="Hansen M."/>
            <person name="Howarth C."/>
            <person name="Imamovic A."/>
            <person name="Larimer J."/>
            <person name="Martinez D."/>
            <person name="Murphy C."/>
            <person name="Pearson M.D."/>
            <person name="Persinoti G."/>
            <person name="Poon T."/>
            <person name="Priest M."/>
            <person name="Roberts A.D."/>
            <person name="Saif S."/>
            <person name="Shea T.D."/>
            <person name="Sykes S.N."/>
            <person name="Wortman J."/>
            <person name="Nusbaum C."/>
            <person name="Birren B."/>
        </authorList>
    </citation>
    <scope>NUCLEOTIDE SEQUENCE [LARGE SCALE GENOMIC DNA]</scope>
    <source>
        <strain evidence="1">CBS 288.86</strain>
    </source>
</reference>
<proteinExistence type="predicted"/>
<gene>
    <name evidence="1" type="ORF">H103_08528</name>
</gene>
<dbReference type="HOGENOM" id="CLU_2172862_0_0_1"/>
<sequence>MINKMKDDERTLVSLCGLRGHPSLRRRMCRPNHCYARNARSTQSTCSSPASHARYHCPLLRRCFWGSCWARARCECNHGSAPLKRASLTSHEGRTGPSLYLGLPEILTKE</sequence>
<protein>
    <submittedName>
        <fullName evidence="1">Uncharacterized protein</fullName>
    </submittedName>
</protein>
<evidence type="ECO:0000313" key="1">
    <source>
        <dbReference type="EMBL" id="EZF47795.1"/>
    </source>
</evidence>
<accession>A0A022VNY9</accession>
<dbReference type="AlphaFoldDB" id="A0A022VNY9"/>
<name>A0A022VNY9_TRIRU</name>
<organism evidence="1">
    <name type="scientific">Trichophyton rubrum CBS 288.86</name>
    <dbReference type="NCBI Taxonomy" id="1215330"/>
    <lineage>
        <taxon>Eukaryota</taxon>
        <taxon>Fungi</taxon>
        <taxon>Dikarya</taxon>
        <taxon>Ascomycota</taxon>
        <taxon>Pezizomycotina</taxon>
        <taxon>Eurotiomycetes</taxon>
        <taxon>Eurotiomycetidae</taxon>
        <taxon>Onygenales</taxon>
        <taxon>Arthrodermataceae</taxon>
        <taxon>Trichophyton</taxon>
    </lineage>
</organism>
<dbReference type="Proteomes" id="UP000023758">
    <property type="component" value="Unassembled WGS sequence"/>
</dbReference>
<dbReference type="EMBL" id="KK207940">
    <property type="protein sequence ID" value="EZF47795.1"/>
    <property type="molecule type" value="Genomic_DNA"/>
</dbReference>